<accession>A0A8H7IUS0</accession>
<feature type="compositionally biased region" description="Basic and acidic residues" evidence="1">
    <location>
        <begin position="363"/>
        <end position="372"/>
    </location>
</feature>
<dbReference type="InterPro" id="IPR041899">
    <property type="entry name" value="MAGE_WH2"/>
</dbReference>
<dbReference type="InterPro" id="IPR002190">
    <property type="entry name" value="MHD_dom"/>
</dbReference>
<dbReference type="SMART" id="SM01373">
    <property type="entry name" value="MAGE"/>
    <property type="match status" value="1"/>
</dbReference>
<evidence type="ECO:0000259" key="2">
    <source>
        <dbReference type="PROSITE" id="PS50838"/>
    </source>
</evidence>
<dbReference type="InterPro" id="IPR041898">
    <property type="entry name" value="MAGE_WH1"/>
</dbReference>
<dbReference type="Pfam" id="PF01454">
    <property type="entry name" value="MAGE"/>
    <property type="match status" value="1"/>
</dbReference>
<name>A0A8H7IUS0_9PLEO</name>
<dbReference type="PANTHER" id="PTHR11736">
    <property type="entry name" value="MELANOMA-ASSOCIATED ANTIGEN MAGE ANTIGEN"/>
    <property type="match status" value="1"/>
</dbReference>
<dbReference type="PANTHER" id="PTHR11736:SF14">
    <property type="entry name" value="NSE3 HOMOLOG, SMC5-SMC6 COMPLEX COMPONENT"/>
    <property type="match status" value="1"/>
</dbReference>
<proteinExistence type="predicted"/>
<dbReference type="OrthoDB" id="205198at2759"/>
<feature type="domain" description="MAGE" evidence="2">
    <location>
        <begin position="105"/>
        <end position="165"/>
    </location>
</feature>
<dbReference type="Gene3D" id="1.10.10.1210">
    <property type="entry name" value="MAGE homology domain, winged helix WH2 motif"/>
    <property type="match status" value="1"/>
</dbReference>
<reference evidence="3" key="2">
    <citation type="submission" date="2020-09" db="EMBL/GenBank/DDBJ databases">
        <title>Reference genome assembly for Australian Ascochyta lentis isolate Al4.</title>
        <authorList>
            <person name="Lee R.C."/>
            <person name="Farfan-Caceres L.M."/>
            <person name="Debler J.W."/>
            <person name="Williams A.H."/>
            <person name="Henares B.M."/>
        </authorList>
    </citation>
    <scope>NUCLEOTIDE SEQUENCE</scope>
    <source>
        <strain evidence="3">Al4</strain>
    </source>
</reference>
<dbReference type="PROSITE" id="PS50838">
    <property type="entry name" value="MAGE"/>
    <property type="match status" value="1"/>
</dbReference>
<keyword evidence="4" id="KW-1185">Reference proteome</keyword>
<dbReference type="Gene3D" id="1.10.10.1200">
    <property type="entry name" value="MAGE homology domain, winged helix WH1 motif"/>
    <property type="match status" value="1"/>
</dbReference>
<dbReference type="GO" id="GO:0005634">
    <property type="term" value="C:nucleus"/>
    <property type="evidence" value="ECO:0007669"/>
    <property type="project" value="TreeGrafter"/>
</dbReference>
<evidence type="ECO:0000256" key="1">
    <source>
        <dbReference type="SAM" id="MobiDB-lite"/>
    </source>
</evidence>
<reference evidence="3" key="1">
    <citation type="submission" date="2018-12" db="EMBL/GenBank/DDBJ databases">
        <authorList>
            <person name="Syme R.A."/>
            <person name="Farfan-Caceres L."/>
            <person name="Lichtenzveig J."/>
        </authorList>
    </citation>
    <scope>NUCLEOTIDE SEQUENCE</scope>
    <source>
        <strain evidence="3">Al4</strain>
    </source>
</reference>
<dbReference type="InterPro" id="IPR037445">
    <property type="entry name" value="MAGE"/>
</dbReference>
<dbReference type="Proteomes" id="UP000651452">
    <property type="component" value="Unassembled WGS sequence"/>
</dbReference>
<evidence type="ECO:0000313" key="4">
    <source>
        <dbReference type="Proteomes" id="UP000651452"/>
    </source>
</evidence>
<organism evidence="3 4">
    <name type="scientific">Ascochyta lentis</name>
    <dbReference type="NCBI Taxonomy" id="205686"/>
    <lineage>
        <taxon>Eukaryota</taxon>
        <taxon>Fungi</taxon>
        <taxon>Dikarya</taxon>
        <taxon>Ascomycota</taxon>
        <taxon>Pezizomycotina</taxon>
        <taxon>Dothideomycetes</taxon>
        <taxon>Pleosporomycetidae</taxon>
        <taxon>Pleosporales</taxon>
        <taxon>Pleosporineae</taxon>
        <taxon>Didymellaceae</taxon>
        <taxon>Ascochyta</taxon>
    </lineage>
</organism>
<protein>
    <recommendedName>
        <fullName evidence="2">MAGE domain-containing protein</fullName>
    </recommendedName>
</protein>
<sequence length="372" mass="40774">MAGRDVDAWALDGTAEVKCIIDASLPVQRVACSAQPYTYADFTAHKMPPRISRRTVAVDHDTPTPTPTPTHTQRHRRPADTPDEHGDVDMGASQNSNSNSNNSTLEQLSKSLVRYALSCEYARKPIKRQDVNERVLGSHARLFKPVFDQANSELMDVFGMAMAELPKGEKVTARQKRAAAGSESQTKSSQLWVLQTVLPEPYRIPHVIGPSRPLDANETNRADAYVGLYTMVIALITIAGGKLAENKLDRALRRMNAERTTPVDSKDKTLALMSKDGYIVKVKESAHGDETIDYIVGPRGKVEVGREGFAHVVRTLYGDDEEESEALEKKIKRTLDMAGSREGVVPAGEGGVVPAAGRKRGRGQRDEGSDEE</sequence>
<dbReference type="EMBL" id="RZGK01000022">
    <property type="protein sequence ID" value="KAF9691040.1"/>
    <property type="molecule type" value="Genomic_DNA"/>
</dbReference>
<comment type="caution">
    <text evidence="3">The sequence shown here is derived from an EMBL/GenBank/DDBJ whole genome shotgun (WGS) entry which is preliminary data.</text>
</comment>
<dbReference type="GO" id="GO:0006281">
    <property type="term" value="P:DNA repair"/>
    <property type="evidence" value="ECO:0007669"/>
    <property type="project" value="TreeGrafter"/>
</dbReference>
<feature type="compositionally biased region" description="Basic and acidic residues" evidence="1">
    <location>
        <begin position="78"/>
        <end position="88"/>
    </location>
</feature>
<feature type="compositionally biased region" description="Low complexity" evidence="1">
    <location>
        <begin position="93"/>
        <end position="103"/>
    </location>
</feature>
<gene>
    <name evidence="3" type="ORF">EKO04_011214</name>
</gene>
<feature type="compositionally biased region" description="Low complexity" evidence="1">
    <location>
        <begin position="342"/>
        <end position="356"/>
    </location>
</feature>
<evidence type="ECO:0000313" key="3">
    <source>
        <dbReference type="EMBL" id="KAF9691040.1"/>
    </source>
</evidence>
<feature type="region of interest" description="Disordered" evidence="1">
    <location>
        <begin position="339"/>
        <end position="372"/>
    </location>
</feature>
<feature type="region of interest" description="Disordered" evidence="1">
    <location>
        <begin position="55"/>
        <end position="103"/>
    </location>
</feature>
<dbReference type="AlphaFoldDB" id="A0A8H7IUS0"/>